<evidence type="ECO:0008006" key="3">
    <source>
        <dbReference type="Google" id="ProtNLM"/>
    </source>
</evidence>
<dbReference type="InterPro" id="IPR002187">
    <property type="entry name" value="N-reg_PII"/>
</dbReference>
<dbReference type="InterPro" id="IPR011322">
    <property type="entry name" value="N-reg_PII-like_a/b"/>
</dbReference>
<gene>
    <name evidence="1" type="ORF">ACM44_11600</name>
</gene>
<evidence type="ECO:0000313" key="1">
    <source>
        <dbReference type="EMBL" id="KMQ70561.1"/>
    </source>
</evidence>
<dbReference type="AlphaFoldDB" id="A0A0J7IXM7"/>
<dbReference type="RefSeq" id="WP_048500207.1">
    <property type="nucleotide sequence ID" value="NZ_LFNG01000016.1"/>
</dbReference>
<comment type="caution">
    <text evidence="1">The sequence shown here is derived from an EMBL/GenBank/DDBJ whole genome shotgun (WGS) entry which is preliminary data.</text>
</comment>
<dbReference type="PATRIC" id="fig|1304281.5.peg.2489"/>
<accession>A0A0J7IXM7</accession>
<organism evidence="1 2">
    <name type="scientific">Chryseobacterium koreense CCUG 49689</name>
    <dbReference type="NCBI Taxonomy" id="1304281"/>
    <lineage>
        <taxon>Bacteria</taxon>
        <taxon>Pseudomonadati</taxon>
        <taxon>Bacteroidota</taxon>
        <taxon>Flavobacteriia</taxon>
        <taxon>Flavobacteriales</taxon>
        <taxon>Weeksellaceae</taxon>
        <taxon>Chryseobacterium group</taxon>
        <taxon>Chryseobacterium</taxon>
    </lineage>
</organism>
<sequence length="101" mass="11680">MKLLLITAVEEFEKNVKEILVHAGVSAFSYTSVKGYKSQGKQISLESWFATQVTESDSLLFTVFVPDENVEKVYHYIEKFNQKREFFSRIHLASLDIEKSI</sequence>
<name>A0A0J7IXM7_9FLAO</name>
<protein>
    <recommendedName>
        <fullName evidence="3">Nitrogen regulatory protein P-II</fullName>
    </recommendedName>
</protein>
<dbReference type="SUPFAM" id="SSF54913">
    <property type="entry name" value="GlnB-like"/>
    <property type="match status" value="1"/>
</dbReference>
<dbReference type="GO" id="GO:0006808">
    <property type="term" value="P:regulation of nitrogen utilization"/>
    <property type="evidence" value="ECO:0007669"/>
    <property type="project" value="InterPro"/>
</dbReference>
<dbReference type="Pfam" id="PF00543">
    <property type="entry name" value="P-II"/>
    <property type="match status" value="1"/>
</dbReference>
<proteinExistence type="predicted"/>
<reference evidence="1 2" key="1">
    <citation type="journal article" date="2004" name="Int. J. Syst. Evol. Microbiol.">
        <title>Kaistella koreensis gen. nov., sp. nov., a novel member of the Chryseobacterium-Bergeyella-Riemerella branch.</title>
        <authorList>
            <person name="Kim M.K."/>
            <person name="Im W.T."/>
            <person name="Shin Y.K."/>
            <person name="Lim J.H."/>
            <person name="Kim S.H."/>
            <person name="Lee B.C."/>
            <person name="Park M.Y."/>
            <person name="Lee K.Y."/>
            <person name="Lee S.T."/>
        </authorList>
    </citation>
    <scope>NUCLEOTIDE SEQUENCE [LARGE SCALE GENOMIC DNA]</scope>
    <source>
        <strain evidence="1 2">CCUG 49689</strain>
    </source>
</reference>
<dbReference type="GO" id="GO:0030234">
    <property type="term" value="F:enzyme regulator activity"/>
    <property type="evidence" value="ECO:0007669"/>
    <property type="project" value="InterPro"/>
</dbReference>
<dbReference type="Gene3D" id="3.30.70.120">
    <property type="match status" value="1"/>
</dbReference>
<keyword evidence="2" id="KW-1185">Reference proteome</keyword>
<evidence type="ECO:0000313" key="2">
    <source>
        <dbReference type="Proteomes" id="UP000035900"/>
    </source>
</evidence>
<dbReference type="InterPro" id="IPR015867">
    <property type="entry name" value="N-reg_PII/ATP_PRibTrfase_C"/>
</dbReference>
<dbReference type="EMBL" id="LFNG01000016">
    <property type="protein sequence ID" value="KMQ70561.1"/>
    <property type="molecule type" value="Genomic_DNA"/>
</dbReference>
<dbReference type="OrthoDB" id="1524637at2"/>
<dbReference type="Proteomes" id="UP000035900">
    <property type="component" value="Unassembled WGS sequence"/>
</dbReference>
<dbReference type="STRING" id="1304281.ACM44_11600"/>